<evidence type="ECO:0000313" key="1">
    <source>
        <dbReference type="EMBL" id="OGC18750.1"/>
    </source>
</evidence>
<reference evidence="1 2" key="1">
    <citation type="journal article" date="2016" name="Nat. Commun.">
        <title>Thousands of microbial genomes shed light on interconnected biogeochemical processes in an aquifer system.</title>
        <authorList>
            <person name="Anantharaman K."/>
            <person name="Brown C.T."/>
            <person name="Hug L.A."/>
            <person name="Sharon I."/>
            <person name="Castelle C.J."/>
            <person name="Probst A.J."/>
            <person name="Thomas B.C."/>
            <person name="Singh A."/>
            <person name="Wilkins M.J."/>
            <person name="Karaoz U."/>
            <person name="Brodie E.L."/>
            <person name="Williams K.H."/>
            <person name="Hubbard S.S."/>
            <person name="Banfield J.F."/>
        </authorList>
    </citation>
    <scope>NUCLEOTIDE SEQUENCE [LARGE SCALE GENOMIC DNA]</scope>
</reference>
<protein>
    <submittedName>
        <fullName evidence="1">Uncharacterized protein</fullName>
    </submittedName>
</protein>
<dbReference type="EMBL" id="MEUB01000068">
    <property type="protein sequence ID" value="OGC18750.1"/>
    <property type="molecule type" value="Genomic_DNA"/>
</dbReference>
<dbReference type="Proteomes" id="UP000178417">
    <property type="component" value="Unassembled WGS sequence"/>
</dbReference>
<organism evidence="1 2">
    <name type="scientific">candidate division WOR-1 bacterium RIFOXYB2_FULL_37_13</name>
    <dbReference type="NCBI Taxonomy" id="1802579"/>
    <lineage>
        <taxon>Bacteria</taxon>
        <taxon>Bacillati</taxon>
        <taxon>Saganbacteria</taxon>
    </lineage>
</organism>
<dbReference type="AlphaFoldDB" id="A0A1F4SEB6"/>
<proteinExistence type="predicted"/>
<name>A0A1F4SEB6_UNCSA</name>
<gene>
    <name evidence="1" type="ORF">A2310_02540</name>
</gene>
<evidence type="ECO:0000313" key="2">
    <source>
        <dbReference type="Proteomes" id="UP000178417"/>
    </source>
</evidence>
<dbReference type="STRING" id="1802579.A2310_02540"/>
<comment type="caution">
    <text evidence="1">The sequence shown here is derived from an EMBL/GenBank/DDBJ whole genome shotgun (WGS) entry which is preliminary data.</text>
</comment>
<sequence>MVDRLSFIDTQTRRTYREYLRKGDSRKATNEIKELFKKEAGDDNILTEEESCRARELLNQSDGSSSFKKRGVTFVGYKDDKITSFEAEKAIFIGKCLDKMKNSGLDLE</sequence>
<accession>A0A1F4SEB6</accession>